<dbReference type="AlphaFoldDB" id="A0A0F9HFZ2"/>
<comment type="caution">
    <text evidence="2">The sequence shown here is derived from an EMBL/GenBank/DDBJ whole genome shotgun (WGS) entry which is preliminary data.</text>
</comment>
<gene>
    <name evidence="2" type="ORF">LCGC14_1706560</name>
</gene>
<sequence>MKKITITLDTESDDKRIIADLKHHLEKESMQDPSNIKSIKVEDVE</sequence>
<name>A0A0F9HFZ2_9ZZZZ</name>
<accession>A0A0F9HFZ2</accession>
<reference evidence="2" key="1">
    <citation type="journal article" date="2015" name="Nature">
        <title>Complex archaea that bridge the gap between prokaryotes and eukaryotes.</title>
        <authorList>
            <person name="Spang A."/>
            <person name="Saw J.H."/>
            <person name="Jorgensen S.L."/>
            <person name="Zaremba-Niedzwiedzka K."/>
            <person name="Martijn J."/>
            <person name="Lind A.E."/>
            <person name="van Eijk R."/>
            <person name="Schleper C."/>
            <person name="Guy L."/>
            <person name="Ettema T.J."/>
        </authorList>
    </citation>
    <scope>NUCLEOTIDE SEQUENCE</scope>
</reference>
<proteinExistence type="predicted"/>
<protein>
    <submittedName>
        <fullName evidence="2">Uncharacterized protein</fullName>
    </submittedName>
</protein>
<feature type="region of interest" description="Disordered" evidence="1">
    <location>
        <begin position="25"/>
        <end position="45"/>
    </location>
</feature>
<organism evidence="2">
    <name type="scientific">marine sediment metagenome</name>
    <dbReference type="NCBI Taxonomy" id="412755"/>
    <lineage>
        <taxon>unclassified sequences</taxon>
        <taxon>metagenomes</taxon>
        <taxon>ecological metagenomes</taxon>
    </lineage>
</organism>
<evidence type="ECO:0000313" key="2">
    <source>
        <dbReference type="EMBL" id="KKM14391.1"/>
    </source>
</evidence>
<dbReference type="EMBL" id="LAZR01015156">
    <property type="protein sequence ID" value="KKM14391.1"/>
    <property type="molecule type" value="Genomic_DNA"/>
</dbReference>
<evidence type="ECO:0000256" key="1">
    <source>
        <dbReference type="SAM" id="MobiDB-lite"/>
    </source>
</evidence>